<accession>A0A177F3H8</accession>
<dbReference type="InterPro" id="IPR029058">
    <property type="entry name" value="AB_hydrolase_fold"/>
</dbReference>
<dbReference type="SUPFAM" id="SSF53474">
    <property type="entry name" value="alpha/beta-Hydrolases"/>
    <property type="match status" value="1"/>
</dbReference>
<dbReference type="Proteomes" id="UP000077002">
    <property type="component" value="Unassembled WGS sequence"/>
</dbReference>
<gene>
    <name evidence="5" type="ORF">AYO21_06886</name>
</gene>
<dbReference type="PANTHER" id="PTHR33630:SF13">
    <property type="entry name" value="ACETYLXYLAN ESTERASE"/>
    <property type="match status" value="1"/>
</dbReference>
<dbReference type="SMART" id="SM01110">
    <property type="entry name" value="Cutinase"/>
    <property type="match status" value="1"/>
</dbReference>
<keyword evidence="4" id="KW-1133">Transmembrane helix</keyword>
<evidence type="ECO:0000313" key="6">
    <source>
        <dbReference type="Proteomes" id="UP000077002"/>
    </source>
</evidence>
<evidence type="ECO:0000256" key="3">
    <source>
        <dbReference type="SAM" id="MobiDB-lite"/>
    </source>
</evidence>
<keyword evidence="2" id="KW-1015">Disulfide bond</keyword>
<sequence>MRGTKAKRQNKAENGLGKAGDEVNRPLEKSAPTTGPTGTNNKLASDASETIRFCRVESVKPLEDRTIEVPQCLRSWAFDQKLSAATIPRRRPPANNLSNKQSFLQSFLLLAIMVSFAASCAILSLWSASKVLAQVCTPCEDVHFFLARGNNEPYPGRQGDLVAATCDHVANCGYEDLIYSALYTDLSCQTTYDGTIAGFMQMTAYADRCPNSKLILAGYSQGAQIVTDILGGGGGVSFNGCIQPSTPPLDPTTSPGNRLSAVITFGNTRHTANQPYNYGNGSSRDGLFPRSGDMLTALDAYAAITRDWCLDVDPICANNSNGIVASHLGYYNVYSDEAAAWIKSVASITDNSDFTTSIATYVSGTAQDYATVGTGTPSGVVTLASVTTESISCPSVSTPAFAAVNSTALNSTTTASRSGVSSGHSAPLTTTASSGASSSATAAATITSAPSSTGPVATSATTSAPSSTFTDSSASSHTSNMGLVLLLGLAILVVV</sequence>
<evidence type="ECO:0000313" key="5">
    <source>
        <dbReference type="EMBL" id="OAG38855.1"/>
    </source>
</evidence>
<keyword evidence="6" id="KW-1185">Reference proteome</keyword>
<organism evidence="5 6">
    <name type="scientific">Fonsecaea monophora</name>
    <dbReference type="NCBI Taxonomy" id="254056"/>
    <lineage>
        <taxon>Eukaryota</taxon>
        <taxon>Fungi</taxon>
        <taxon>Dikarya</taxon>
        <taxon>Ascomycota</taxon>
        <taxon>Pezizomycotina</taxon>
        <taxon>Eurotiomycetes</taxon>
        <taxon>Chaetothyriomycetidae</taxon>
        <taxon>Chaetothyriales</taxon>
        <taxon>Herpotrichiellaceae</taxon>
        <taxon>Fonsecaea</taxon>
    </lineage>
</organism>
<dbReference type="Gene3D" id="3.40.50.1820">
    <property type="entry name" value="alpha/beta hydrolase"/>
    <property type="match status" value="1"/>
</dbReference>
<feature type="region of interest" description="Disordered" evidence="3">
    <location>
        <begin position="447"/>
        <end position="477"/>
    </location>
</feature>
<dbReference type="GeneID" id="34602044"/>
<dbReference type="EMBL" id="LVKK01000050">
    <property type="protein sequence ID" value="OAG38855.1"/>
    <property type="molecule type" value="Genomic_DNA"/>
</dbReference>
<reference evidence="5 6" key="1">
    <citation type="submission" date="2016-03" db="EMBL/GenBank/DDBJ databases">
        <title>Draft genome sequence of the Fonsecaea monophora CBS 269.37.</title>
        <authorList>
            <person name="Bombassaro A."/>
            <person name="Vinicius W.A."/>
            <person name="De Hoog S."/>
            <person name="Sun J."/>
            <person name="Souza E.M."/>
            <person name="Raittz R.T."/>
            <person name="Costa F."/>
            <person name="Leao A.C."/>
            <person name="Tadra-Sfeir M.Z."/>
            <person name="Baura V."/>
            <person name="Balsanelli E."/>
            <person name="Pedrosa F.O."/>
            <person name="Moreno L.F."/>
            <person name="Steffens M.B."/>
            <person name="Xi L."/>
            <person name="Bocca A.L."/>
            <person name="Felipe M.S."/>
            <person name="Teixeira M."/>
            <person name="Telles Filho F.Q."/>
            <person name="Azevedo C.M."/>
            <person name="Gomes R."/>
            <person name="Vicente V.A."/>
        </authorList>
    </citation>
    <scope>NUCLEOTIDE SEQUENCE [LARGE SCALE GENOMIC DNA]</scope>
    <source>
        <strain evidence="5 6">CBS 269.37</strain>
    </source>
</reference>
<dbReference type="PANTHER" id="PTHR33630">
    <property type="entry name" value="CUTINASE RV1984C-RELATED-RELATED"/>
    <property type="match status" value="1"/>
</dbReference>
<dbReference type="InterPro" id="IPR000675">
    <property type="entry name" value="Cutinase/axe"/>
</dbReference>
<evidence type="ECO:0008006" key="7">
    <source>
        <dbReference type="Google" id="ProtNLM"/>
    </source>
</evidence>
<feature type="compositionally biased region" description="Basic and acidic residues" evidence="3">
    <location>
        <begin position="19"/>
        <end position="28"/>
    </location>
</feature>
<comment type="caution">
    <text evidence="5">The sequence shown here is derived from an EMBL/GenBank/DDBJ whole genome shotgun (WGS) entry which is preliminary data.</text>
</comment>
<feature type="compositionally biased region" description="Polar residues" evidence="3">
    <location>
        <begin position="31"/>
        <end position="43"/>
    </location>
</feature>
<name>A0A177F3H8_9EURO</name>
<dbReference type="RefSeq" id="XP_022510807.1">
    <property type="nucleotide sequence ID" value="XM_022656845.1"/>
</dbReference>
<evidence type="ECO:0000256" key="2">
    <source>
        <dbReference type="ARBA" id="ARBA00023157"/>
    </source>
</evidence>
<dbReference type="OrthoDB" id="2586582at2759"/>
<feature type="transmembrane region" description="Helical" evidence="4">
    <location>
        <begin position="107"/>
        <end position="128"/>
    </location>
</feature>
<keyword evidence="4" id="KW-0472">Membrane</keyword>
<keyword evidence="1" id="KW-0378">Hydrolase</keyword>
<feature type="region of interest" description="Disordered" evidence="3">
    <location>
        <begin position="413"/>
        <end position="435"/>
    </location>
</feature>
<feature type="compositionally biased region" description="Low complexity" evidence="3">
    <location>
        <begin position="425"/>
        <end position="435"/>
    </location>
</feature>
<evidence type="ECO:0000256" key="4">
    <source>
        <dbReference type="SAM" id="Phobius"/>
    </source>
</evidence>
<dbReference type="Pfam" id="PF01083">
    <property type="entry name" value="Cutinase"/>
    <property type="match status" value="1"/>
</dbReference>
<dbReference type="AlphaFoldDB" id="A0A177F3H8"/>
<proteinExistence type="predicted"/>
<evidence type="ECO:0000256" key="1">
    <source>
        <dbReference type="ARBA" id="ARBA00022801"/>
    </source>
</evidence>
<dbReference type="GO" id="GO:0052689">
    <property type="term" value="F:carboxylic ester hydrolase activity"/>
    <property type="evidence" value="ECO:0007669"/>
    <property type="project" value="UniProtKB-ARBA"/>
</dbReference>
<keyword evidence="4" id="KW-0812">Transmembrane</keyword>
<protein>
    <recommendedName>
        <fullName evidence="7">Cutinase</fullName>
    </recommendedName>
</protein>
<feature type="region of interest" description="Disordered" evidence="3">
    <location>
        <begin position="1"/>
        <end position="43"/>
    </location>
</feature>